<protein>
    <submittedName>
        <fullName evidence="3">Acyl-CoA synthetase (AMP-forming)/AMP-acid ligase II</fullName>
    </submittedName>
</protein>
<dbReference type="InterPro" id="IPR050237">
    <property type="entry name" value="ATP-dep_AMP-bd_enzyme"/>
</dbReference>
<evidence type="ECO:0000313" key="4">
    <source>
        <dbReference type="Proteomes" id="UP000584374"/>
    </source>
</evidence>
<dbReference type="NCBIfam" id="NF005676">
    <property type="entry name" value="PRK07470.1"/>
    <property type="match status" value="1"/>
</dbReference>
<dbReference type="InterPro" id="IPR020845">
    <property type="entry name" value="AMP-binding_CS"/>
</dbReference>
<dbReference type="InterPro" id="IPR000873">
    <property type="entry name" value="AMP-dep_synth/lig_dom"/>
</dbReference>
<dbReference type="PANTHER" id="PTHR43767:SF7">
    <property type="entry name" value="MEDIUM_LONG-CHAIN-FATTY-ACID--COA LIGASE FADD8"/>
    <property type="match status" value="1"/>
</dbReference>
<evidence type="ECO:0000259" key="1">
    <source>
        <dbReference type="Pfam" id="PF00501"/>
    </source>
</evidence>
<accession>A0A840QH30</accession>
<dbReference type="EMBL" id="JACHIW010000002">
    <property type="protein sequence ID" value="MBB5158078.1"/>
    <property type="molecule type" value="Genomic_DNA"/>
</dbReference>
<keyword evidence="4" id="KW-1185">Reference proteome</keyword>
<dbReference type="SUPFAM" id="SSF56801">
    <property type="entry name" value="Acetyl-CoA synthetase-like"/>
    <property type="match status" value="1"/>
</dbReference>
<name>A0A840QH30_9PSEU</name>
<dbReference type="InterPro" id="IPR025110">
    <property type="entry name" value="AMP-bd_C"/>
</dbReference>
<dbReference type="Pfam" id="PF13193">
    <property type="entry name" value="AMP-binding_C"/>
    <property type="match status" value="1"/>
</dbReference>
<feature type="domain" description="AMP-binding enzyme C-terminal" evidence="2">
    <location>
        <begin position="435"/>
        <end position="510"/>
    </location>
</feature>
<sequence length="528" mass="57426">MSERLPIARRAMNLGELLVQAARRHGDRDAVVSGDRRWTWRELHADVGALAAELRAAGVGSGDAVLVHSPNHVELIQAMFACWFAGAVLVPTNFRLTPTEVVGLAEVSRPVAWIGHADYPEHAQAVAEAVPGLRLRLRLAGDGDDSVAAAVARRRAEAVRPALVGRDDPCWYFFTSGTSGRPKAAVLGHDQMGFVVTNHLCDLMPGTDHRDASLAVAPLSHGAGIHFITQVARAAKTVLPAADHFDPAEVWRLVETERVSNLFTVPTILKRLVEHPEVRLRDHSSLRYVIYAGAPMYRSDQLRALEELGPVLVQYYGLGEVTGNITVLPPDQHDRPLPDGVDFGSCGVARVGMQISIQDDTGRELPAGQQGEICVCGPAVFQGYLNNPEANAASFRDGWFRTGDLGILDAEGFLYITGRVSEMYISGGSNIHPREIEEKILAHPDITEAAVIGVPDPDWGEVGIAVVVPRPGGELTATALRDWLAPKLSRYKLPKQLLFWEELPKSGYGKIAKRAIRDRLAAERAETT</sequence>
<dbReference type="InterPro" id="IPR042099">
    <property type="entry name" value="ANL_N_sf"/>
</dbReference>
<dbReference type="PROSITE" id="PS00455">
    <property type="entry name" value="AMP_BINDING"/>
    <property type="match status" value="1"/>
</dbReference>
<dbReference type="PANTHER" id="PTHR43767">
    <property type="entry name" value="LONG-CHAIN-FATTY-ACID--COA LIGASE"/>
    <property type="match status" value="1"/>
</dbReference>
<dbReference type="InterPro" id="IPR045851">
    <property type="entry name" value="AMP-bd_C_sf"/>
</dbReference>
<evidence type="ECO:0000313" key="3">
    <source>
        <dbReference type="EMBL" id="MBB5158078.1"/>
    </source>
</evidence>
<gene>
    <name evidence="3" type="ORF">BJ970_005677</name>
</gene>
<evidence type="ECO:0000259" key="2">
    <source>
        <dbReference type="Pfam" id="PF13193"/>
    </source>
</evidence>
<dbReference type="Pfam" id="PF00501">
    <property type="entry name" value="AMP-binding"/>
    <property type="match status" value="1"/>
</dbReference>
<dbReference type="AlphaFoldDB" id="A0A840QH30"/>
<proteinExistence type="predicted"/>
<dbReference type="CDD" id="cd17631">
    <property type="entry name" value="FACL_FadD13-like"/>
    <property type="match status" value="1"/>
</dbReference>
<dbReference type="Gene3D" id="3.40.50.12780">
    <property type="entry name" value="N-terminal domain of ligase-like"/>
    <property type="match status" value="1"/>
</dbReference>
<dbReference type="RefSeq" id="WP_312864492.1">
    <property type="nucleotide sequence ID" value="NZ_JACHIW010000002.1"/>
</dbReference>
<organism evidence="3 4">
    <name type="scientific">Saccharopolyspora phatthalungensis</name>
    <dbReference type="NCBI Taxonomy" id="664693"/>
    <lineage>
        <taxon>Bacteria</taxon>
        <taxon>Bacillati</taxon>
        <taxon>Actinomycetota</taxon>
        <taxon>Actinomycetes</taxon>
        <taxon>Pseudonocardiales</taxon>
        <taxon>Pseudonocardiaceae</taxon>
        <taxon>Saccharopolyspora</taxon>
    </lineage>
</organism>
<dbReference type="Gene3D" id="3.30.300.30">
    <property type="match status" value="1"/>
</dbReference>
<feature type="domain" description="AMP-dependent synthetase/ligase" evidence="1">
    <location>
        <begin position="20"/>
        <end position="385"/>
    </location>
</feature>
<keyword evidence="3" id="KW-0436">Ligase</keyword>
<comment type="caution">
    <text evidence="3">The sequence shown here is derived from an EMBL/GenBank/DDBJ whole genome shotgun (WGS) entry which is preliminary data.</text>
</comment>
<dbReference type="Proteomes" id="UP000584374">
    <property type="component" value="Unassembled WGS sequence"/>
</dbReference>
<reference evidence="3 4" key="1">
    <citation type="submission" date="2020-08" db="EMBL/GenBank/DDBJ databases">
        <title>Sequencing the genomes of 1000 actinobacteria strains.</title>
        <authorList>
            <person name="Klenk H.-P."/>
        </authorList>
    </citation>
    <scope>NUCLEOTIDE SEQUENCE [LARGE SCALE GENOMIC DNA]</scope>
    <source>
        <strain evidence="3 4">DSM 45584</strain>
    </source>
</reference>
<dbReference type="GO" id="GO:0016877">
    <property type="term" value="F:ligase activity, forming carbon-sulfur bonds"/>
    <property type="evidence" value="ECO:0007669"/>
    <property type="project" value="UniProtKB-ARBA"/>
</dbReference>